<dbReference type="InterPro" id="IPR054501">
    <property type="entry name" value="NCH2"/>
</dbReference>
<evidence type="ECO:0000313" key="2">
    <source>
        <dbReference type="EMBL" id="MBD2295194.1"/>
    </source>
</evidence>
<dbReference type="AlphaFoldDB" id="A0A926WIH6"/>
<evidence type="ECO:0000313" key="3">
    <source>
        <dbReference type="Proteomes" id="UP000662185"/>
    </source>
</evidence>
<dbReference type="RefSeq" id="WP_190562355.1">
    <property type="nucleotide sequence ID" value="NZ_JACJQU010000011.1"/>
</dbReference>
<gene>
    <name evidence="2" type="ORF">H6G06_17330</name>
</gene>
<dbReference type="Pfam" id="PF22727">
    <property type="entry name" value="NCH2"/>
    <property type="match status" value="1"/>
</dbReference>
<reference evidence="3" key="1">
    <citation type="journal article" date="2020" name="ISME J.">
        <title>Comparative genomics reveals insights into cyanobacterial evolution and habitat adaptation.</title>
        <authorList>
            <person name="Chen M.Y."/>
            <person name="Teng W.K."/>
            <person name="Zhao L."/>
            <person name="Hu C.X."/>
            <person name="Zhou Y.K."/>
            <person name="Han B.P."/>
            <person name="Song L.R."/>
            <person name="Shu W.S."/>
        </authorList>
    </citation>
    <scope>NUCLEOTIDE SEQUENCE [LARGE SCALE GENOMIC DNA]</scope>
    <source>
        <strain evidence="3">FACHB-251</strain>
    </source>
</reference>
<keyword evidence="3" id="KW-1185">Reference proteome</keyword>
<dbReference type="EMBL" id="JACJQU010000011">
    <property type="protein sequence ID" value="MBD2295194.1"/>
    <property type="molecule type" value="Genomic_DNA"/>
</dbReference>
<evidence type="ECO:0000259" key="1">
    <source>
        <dbReference type="Pfam" id="PF22727"/>
    </source>
</evidence>
<dbReference type="Proteomes" id="UP000662185">
    <property type="component" value="Unassembled WGS sequence"/>
</dbReference>
<feature type="domain" description="NACHT conflict system C-terminal helical" evidence="1">
    <location>
        <begin position="189"/>
        <end position="284"/>
    </location>
</feature>
<protein>
    <recommendedName>
        <fullName evidence="1">NACHT conflict system C-terminal helical domain-containing protein</fullName>
    </recommendedName>
</protein>
<comment type="caution">
    <text evidence="2">The sequence shown here is derived from an EMBL/GenBank/DDBJ whole genome shotgun (WGS) entry which is preliminary data.</text>
</comment>
<sequence>MLNFYVERARGIYSFSHLTFHEYFTAKEIVANSAWDSLVEHITEIRWREVFLLTVMMRKADDLVLLMKQKIDEIVAKDEKVLIFFIWLFQKSLSVKCYGRLVETRIFFLHLEYINNFQFFTSDQHFELADYFNVHTQVDHWIIDKTECGLNNSYYFFLDFYHYNNSFSPNDAIFQDIDELISYEPILELKEVLEKIKNELPDPKQEKAKFQELCGENSNRWWTEIRYNVSKYHNIFHDWQFSDEQDELLLQYYSANLLLMDCLNSDCYVSREVRQYIEDTLLLPISEIEKRKKQ</sequence>
<proteinExistence type="predicted"/>
<accession>A0A926WIH6</accession>
<organism evidence="2 3">
    <name type="scientific">Anabaena sphaerica FACHB-251</name>
    <dbReference type="NCBI Taxonomy" id="2692883"/>
    <lineage>
        <taxon>Bacteria</taxon>
        <taxon>Bacillati</taxon>
        <taxon>Cyanobacteriota</taxon>
        <taxon>Cyanophyceae</taxon>
        <taxon>Nostocales</taxon>
        <taxon>Nostocaceae</taxon>
        <taxon>Anabaena</taxon>
    </lineage>
</organism>
<name>A0A926WIH6_9NOST</name>